<reference evidence="2" key="1">
    <citation type="journal article" date="2014" name="Front. Microbiol.">
        <title>High frequency of phylogenetically diverse reductive dehalogenase-homologous genes in deep subseafloor sedimentary metagenomes.</title>
        <authorList>
            <person name="Kawai M."/>
            <person name="Futagami T."/>
            <person name="Toyoda A."/>
            <person name="Takaki Y."/>
            <person name="Nishi S."/>
            <person name="Hori S."/>
            <person name="Arai W."/>
            <person name="Tsubouchi T."/>
            <person name="Morono Y."/>
            <person name="Uchiyama I."/>
            <person name="Ito T."/>
            <person name="Fujiyama A."/>
            <person name="Inagaki F."/>
            <person name="Takami H."/>
        </authorList>
    </citation>
    <scope>NUCLEOTIDE SEQUENCE</scope>
    <source>
        <strain evidence="2">Expedition CK06-06</strain>
    </source>
</reference>
<gene>
    <name evidence="2" type="ORF">S06H3_07327</name>
</gene>
<organism evidence="2">
    <name type="scientific">marine sediment metagenome</name>
    <dbReference type="NCBI Taxonomy" id="412755"/>
    <lineage>
        <taxon>unclassified sequences</taxon>
        <taxon>metagenomes</taxon>
        <taxon>ecological metagenomes</taxon>
    </lineage>
</organism>
<feature type="non-terminal residue" evidence="2">
    <location>
        <position position="1"/>
    </location>
</feature>
<sequence>EKLREARADAEFEKREREAGEEFERRKMEADEDIRNYREEGKKIVDEEVKRETAERMARSAEELERRNKVCGRLINQQEELRIQNIALATQLGETSATLELLKKKIKELEHD</sequence>
<dbReference type="EMBL" id="BARV01002959">
    <property type="protein sequence ID" value="GAH98009.1"/>
    <property type="molecule type" value="Genomic_DNA"/>
</dbReference>
<comment type="caution">
    <text evidence="2">The sequence shown here is derived from an EMBL/GenBank/DDBJ whole genome shotgun (WGS) entry which is preliminary data.</text>
</comment>
<name>X1L6G3_9ZZZZ</name>
<dbReference type="AlphaFoldDB" id="X1L6G3"/>
<evidence type="ECO:0000256" key="1">
    <source>
        <dbReference type="SAM" id="MobiDB-lite"/>
    </source>
</evidence>
<feature type="region of interest" description="Disordered" evidence="1">
    <location>
        <begin position="1"/>
        <end position="25"/>
    </location>
</feature>
<evidence type="ECO:0000313" key="2">
    <source>
        <dbReference type="EMBL" id="GAH98009.1"/>
    </source>
</evidence>
<proteinExistence type="predicted"/>
<protein>
    <submittedName>
        <fullName evidence="2">Uncharacterized protein</fullName>
    </submittedName>
</protein>
<accession>X1L6G3</accession>